<proteinExistence type="predicted"/>
<gene>
    <name evidence="2" type="ORF">A3Q56_04096</name>
</gene>
<evidence type="ECO:0000313" key="2">
    <source>
        <dbReference type="EMBL" id="OAF68152.1"/>
    </source>
</evidence>
<accession>A0A177B339</accession>
<sequence length="528" mass="61917">VLIRSHSHECVFKTENYNQKSKIIENDNKNIENYYKFISKQFSVIRLLKNLEKKESLDLFELIEYLVKSGERITVMIRDSNDFELAEDYIELRNSEFELVGDVAKKLLYKSEKLEDDNLNLVEQIKAKNLIIDSLQSTVMMKERNLIFLQDTCQDHHETCDKSYGKLEDVIKHFKKKIDKLEKENTSINLNLEYINKEKSNLSTQEHMLLEKYENKIVQFNISDKLSNNIKNFTNNMEEELIHNETITSETDVLKLRIKTLENNLNSCIETNTKLNNVITDIVMEKDNCRYMLKDLNDNMESIRLKLNDNQDEILACRSYNQNNEESFTTLAEDMKTNIHDVDTDCSLINLKMERYKNTMKYVDDIIRRRENDRFDMKNSTSTDDIMTDTGLGQSELNCTIDNSHKKCDFSPFQLSSSASVNEKLRLVKKMEGSNILKKWQDLSKPSFSRLLGIVLIVSEPINKNIMTSASIIFKRNSKYKASPREDDRNKLRIARKPSLTLSEENCSKSDNLFHLIKNRKNFPPKFK</sequence>
<dbReference type="AlphaFoldDB" id="A0A177B339"/>
<feature type="coiled-coil region" evidence="1">
    <location>
        <begin position="164"/>
        <end position="198"/>
    </location>
</feature>
<comment type="caution">
    <text evidence="2">The sequence shown here is derived from an EMBL/GenBank/DDBJ whole genome shotgun (WGS) entry which is preliminary data.</text>
</comment>
<evidence type="ECO:0000313" key="3">
    <source>
        <dbReference type="Proteomes" id="UP000078046"/>
    </source>
</evidence>
<protein>
    <submittedName>
        <fullName evidence="2">Uncharacterized protein</fullName>
    </submittedName>
</protein>
<feature type="non-terminal residue" evidence="2">
    <location>
        <position position="1"/>
    </location>
</feature>
<feature type="coiled-coil region" evidence="1">
    <location>
        <begin position="258"/>
        <end position="313"/>
    </location>
</feature>
<name>A0A177B339_9BILA</name>
<keyword evidence="3" id="KW-1185">Reference proteome</keyword>
<keyword evidence="1" id="KW-0175">Coiled coil</keyword>
<organism evidence="2 3">
    <name type="scientific">Intoshia linei</name>
    <dbReference type="NCBI Taxonomy" id="1819745"/>
    <lineage>
        <taxon>Eukaryota</taxon>
        <taxon>Metazoa</taxon>
        <taxon>Spiralia</taxon>
        <taxon>Lophotrochozoa</taxon>
        <taxon>Mesozoa</taxon>
        <taxon>Orthonectida</taxon>
        <taxon>Rhopaluridae</taxon>
        <taxon>Intoshia</taxon>
    </lineage>
</organism>
<dbReference type="Proteomes" id="UP000078046">
    <property type="component" value="Unassembled WGS sequence"/>
</dbReference>
<dbReference type="OrthoDB" id="10067624at2759"/>
<evidence type="ECO:0000256" key="1">
    <source>
        <dbReference type="SAM" id="Coils"/>
    </source>
</evidence>
<reference evidence="2 3" key="1">
    <citation type="submission" date="2016-04" db="EMBL/GenBank/DDBJ databases">
        <title>The genome of Intoshia linei affirms orthonectids as highly simplified spiralians.</title>
        <authorList>
            <person name="Mikhailov K.V."/>
            <person name="Slusarev G.S."/>
            <person name="Nikitin M.A."/>
            <person name="Logacheva M.D."/>
            <person name="Penin A."/>
            <person name="Aleoshin V."/>
            <person name="Panchin Y.V."/>
        </authorList>
    </citation>
    <scope>NUCLEOTIDE SEQUENCE [LARGE SCALE GENOMIC DNA]</scope>
    <source>
        <strain evidence="2">Intl2013</strain>
        <tissue evidence="2">Whole animal</tissue>
    </source>
</reference>
<dbReference type="EMBL" id="LWCA01000505">
    <property type="protein sequence ID" value="OAF68152.1"/>
    <property type="molecule type" value="Genomic_DNA"/>
</dbReference>